<organism evidence="3 4">
    <name type="scientific">Streptomyces alkaliphilus</name>
    <dbReference type="NCBI Taxonomy" id="1472722"/>
    <lineage>
        <taxon>Bacteria</taxon>
        <taxon>Bacillati</taxon>
        <taxon>Actinomycetota</taxon>
        <taxon>Actinomycetes</taxon>
        <taxon>Kitasatosporales</taxon>
        <taxon>Streptomycetaceae</taxon>
        <taxon>Streptomyces</taxon>
    </lineage>
</organism>
<dbReference type="Proteomes" id="UP000538929">
    <property type="component" value="Unassembled WGS sequence"/>
</dbReference>
<keyword evidence="4" id="KW-1185">Reference proteome</keyword>
<comment type="caution">
    <text evidence="3">The sequence shown here is derived from an EMBL/GenBank/DDBJ whole genome shotgun (WGS) entry which is preliminary data.</text>
</comment>
<sequence>MPEEAKSVVSWYDYALRYLAMKWPHAAPNTRDGINESLTSVTMELLGERPGRPSDEVIRKALRNWAFVLPGSDDREVPDDVRNVLHWVSKASRPLADLAEPATAHAVLDSLKLKLDGTAAAAETVRRKRRTLVNAANYAVDLGELRENPITTVRRQKPKVSNQVDPRLSPTRNRRGISWRPSPTWADTGVPVVVASSVCSPRCTSAVSGRRKRSVSSRRT</sequence>
<dbReference type="AlphaFoldDB" id="A0A7W3Y0J7"/>
<evidence type="ECO:0000256" key="1">
    <source>
        <dbReference type="ARBA" id="ARBA00023125"/>
    </source>
</evidence>
<dbReference type="GO" id="GO:0003677">
    <property type="term" value="F:DNA binding"/>
    <property type="evidence" value="ECO:0007669"/>
    <property type="project" value="UniProtKB-KW"/>
</dbReference>
<protein>
    <submittedName>
        <fullName evidence="3">Uncharacterized protein</fullName>
    </submittedName>
</protein>
<name>A0A7W3Y0J7_9ACTN</name>
<gene>
    <name evidence="3" type="ORF">FNQ90_03930</name>
</gene>
<proteinExistence type="predicted"/>
<feature type="region of interest" description="Disordered" evidence="2">
    <location>
        <begin position="157"/>
        <end position="182"/>
    </location>
</feature>
<dbReference type="Gene3D" id="1.10.150.130">
    <property type="match status" value="1"/>
</dbReference>
<reference evidence="4" key="1">
    <citation type="submission" date="2019-10" db="EMBL/GenBank/DDBJ databases">
        <title>Streptomyces sp. nov., a novel actinobacterium isolated from alkaline environment.</title>
        <authorList>
            <person name="Golinska P."/>
        </authorList>
    </citation>
    <scope>NUCLEOTIDE SEQUENCE [LARGE SCALE GENOMIC DNA]</scope>
    <source>
        <strain evidence="4">DSM 42118</strain>
    </source>
</reference>
<evidence type="ECO:0000313" key="4">
    <source>
        <dbReference type="Proteomes" id="UP000538929"/>
    </source>
</evidence>
<evidence type="ECO:0000256" key="2">
    <source>
        <dbReference type="SAM" id="MobiDB-lite"/>
    </source>
</evidence>
<dbReference type="EMBL" id="VKHT01000058">
    <property type="protein sequence ID" value="MBB0243280.1"/>
    <property type="molecule type" value="Genomic_DNA"/>
</dbReference>
<keyword evidence="1" id="KW-0238">DNA-binding</keyword>
<evidence type="ECO:0000313" key="3">
    <source>
        <dbReference type="EMBL" id="MBB0243280.1"/>
    </source>
</evidence>
<dbReference type="InterPro" id="IPR010998">
    <property type="entry name" value="Integrase_recombinase_N"/>
</dbReference>
<accession>A0A7W3Y0J7</accession>